<proteinExistence type="predicted"/>
<evidence type="ECO:0000313" key="1">
    <source>
        <dbReference type="EMBL" id="UUC44717.1"/>
    </source>
</evidence>
<dbReference type="PROSITE" id="PS51257">
    <property type="entry name" value="PROKAR_LIPOPROTEIN"/>
    <property type="match status" value="1"/>
</dbReference>
<keyword evidence="2" id="KW-1185">Reference proteome</keyword>
<dbReference type="Proteomes" id="UP001059844">
    <property type="component" value="Chromosome"/>
</dbReference>
<evidence type="ECO:0008006" key="3">
    <source>
        <dbReference type="Google" id="ProtNLM"/>
    </source>
</evidence>
<protein>
    <recommendedName>
        <fullName evidence="3">Lipoprotein</fullName>
    </recommendedName>
</protein>
<evidence type="ECO:0000313" key="2">
    <source>
        <dbReference type="Proteomes" id="UP001059844"/>
    </source>
</evidence>
<dbReference type="EMBL" id="CP101751">
    <property type="protein sequence ID" value="UUC44717.1"/>
    <property type="molecule type" value="Genomic_DNA"/>
</dbReference>
<name>A0ABY5IT65_9FLAO</name>
<gene>
    <name evidence="1" type="ORF">NOX80_13885</name>
</gene>
<organism evidence="1 2">
    <name type="scientific">Flavobacterium cerinum</name>
    <dbReference type="NCBI Taxonomy" id="2502784"/>
    <lineage>
        <taxon>Bacteria</taxon>
        <taxon>Pseudomonadati</taxon>
        <taxon>Bacteroidota</taxon>
        <taxon>Flavobacteriia</taxon>
        <taxon>Flavobacteriales</taxon>
        <taxon>Flavobacteriaceae</taxon>
        <taxon>Flavobacterium</taxon>
    </lineage>
</organism>
<dbReference type="RefSeq" id="WP_256550398.1">
    <property type="nucleotide sequence ID" value="NZ_CP101751.1"/>
</dbReference>
<sequence length="227" mass="26367">MKKIIFISCIMIFFSACKQDKENQKDKISVQTAEIKPVKLKEEYENYRIYTPDSIGLTLKDFDVNYSHRIGNNIVAVVYDLLDNGESNNGDMDHDWGDRLLYLNNKNEIIYKAKGVGDPFMYKPYFFKNDKNGNIIVICQLGYEYAYGGDVYLIKNDTIKQIGNIDLESIDPEVFMVNMVNIKESDKAIVFTFNSDSLILKPGSEHIRIKNNNTRYEYRNNSFKLIK</sequence>
<reference evidence="1" key="1">
    <citation type="submission" date="2022-07" db="EMBL/GenBank/DDBJ databases">
        <title>Isolation, identification, and degradation of a PFOSA degrading strain from sewage treatment plant.</title>
        <authorList>
            <person name="Zhang L."/>
            <person name="Huo Y."/>
        </authorList>
    </citation>
    <scope>NUCLEOTIDE SEQUENCE</scope>
    <source>
        <strain evidence="1">C1</strain>
    </source>
</reference>
<accession>A0ABY5IT65</accession>